<dbReference type="EMBL" id="MHJU01000034">
    <property type="protein sequence ID" value="OGY72452.1"/>
    <property type="molecule type" value="Genomic_DNA"/>
</dbReference>
<gene>
    <name evidence="1" type="ORF">A3H61_05305</name>
</gene>
<evidence type="ECO:0000313" key="1">
    <source>
        <dbReference type="EMBL" id="OGY72452.1"/>
    </source>
</evidence>
<dbReference type="AlphaFoldDB" id="A0A1G2A6H0"/>
<organism evidence="1 2">
    <name type="scientific">Candidatus Jacksonbacteria bacterium RIFCSPLOWO2_02_FULL_44_20</name>
    <dbReference type="NCBI Taxonomy" id="1798460"/>
    <lineage>
        <taxon>Bacteria</taxon>
        <taxon>Candidatus Jacksoniibacteriota</taxon>
    </lineage>
</organism>
<reference evidence="1 2" key="1">
    <citation type="journal article" date="2016" name="Nat. Commun.">
        <title>Thousands of microbial genomes shed light on interconnected biogeochemical processes in an aquifer system.</title>
        <authorList>
            <person name="Anantharaman K."/>
            <person name="Brown C.T."/>
            <person name="Hug L.A."/>
            <person name="Sharon I."/>
            <person name="Castelle C.J."/>
            <person name="Probst A.J."/>
            <person name="Thomas B.C."/>
            <person name="Singh A."/>
            <person name="Wilkins M.J."/>
            <person name="Karaoz U."/>
            <person name="Brodie E.L."/>
            <person name="Williams K.H."/>
            <person name="Hubbard S.S."/>
            <person name="Banfield J.F."/>
        </authorList>
    </citation>
    <scope>NUCLEOTIDE SEQUENCE [LARGE SCALE GENOMIC DNA]</scope>
</reference>
<dbReference type="SUPFAM" id="SSF143011">
    <property type="entry name" value="RelE-like"/>
    <property type="match status" value="1"/>
</dbReference>
<sequence>MYQIAFTPHGEQELAALPKNIQQRIHKKLCDNSTLPNPLVRARHLVDLPPATHRFRIGQYRVSFFIKGKTIFVERVELHGRAYRR</sequence>
<proteinExistence type="predicted"/>
<accession>A0A1G2A6H0</accession>
<comment type="caution">
    <text evidence="1">The sequence shown here is derived from an EMBL/GenBank/DDBJ whole genome shotgun (WGS) entry which is preliminary data.</text>
</comment>
<evidence type="ECO:0008006" key="3">
    <source>
        <dbReference type="Google" id="ProtNLM"/>
    </source>
</evidence>
<dbReference type="Proteomes" id="UP000178315">
    <property type="component" value="Unassembled WGS sequence"/>
</dbReference>
<dbReference type="Gene3D" id="3.30.2310.20">
    <property type="entry name" value="RelE-like"/>
    <property type="match status" value="1"/>
</dbReference>
<name>A0A1G2A6H0_9BACT</name>
<protein>
    <recommendedName>
        <fullName evidence="3">Plasmid stabilization protein</fullName>
    </recommendedName>
</protein>
<evidence type="ECO:0000313" key="2">
    <source>
        <dbReference type="Proteomes" id="UP000178315"/>
    </source>
</evidence>
<dbReference type="InterPro" id="IPR035093">
    <property type="entry name" value="RelE/ParE_toxin_dom_sf"/>
</dbReference>